<reference evidence="2" key="2">
    <citation type="journal article" date="2000" name="Genome Res.">
        <title>Normalization and subtraction of cap-trapper-selected cDNAs to prepare full-length cDNA libraries for rapid discovery of new genes.</title>
        <authorList>
            <person name="Carninci P."/>
            <person name="Shibata Y."/>
            <person name="Hayatsu N."/>
            <person name="Sugahara Y."/>
            <person name="Shibata K."/>
            <person name="Itoh M."/>
            <person name="Konno H."/>
            <person name="Okazaki Y."/>
            <person name="Muramatsu M."/>
            <person name="Hayashizaki Y."/>
        </authorList>
    </citation>
    <scope>NUCLEOTIDE SEQUENCE</scope>
    <source>
        <strain evidence="2">NOD</strain>
        <tissue evidence="2">Activated spleen</tissue>
    </source>
</reference>
<reference evidence="2" key="3">
    <citation type="journal article" date="2000" name="Genome Res.">
        <title>RIKEN integrated sequence analysis (RISA) system--384-format sequencing pipeline with 384 multicapillary sequencer.</title>
        <authorList>
            <person name="Shibata K."/>
            <person name="Itoh M."/>
            <person name="Aizawa K."/>
            <person name="Nagaoka S."/>
            <person name="Sasaki N."/>
            <person name="Carninci P."/>
            <person name="Konno H."/>
            <person name="Akiyama J."/>
            <person name="Nishi K."/>
            <person name="Kitsunai T."/>
            <person name="Tashiro H."/>
            <person name="Itoh M."/>
            <person name="Sumi N."/>
            <person name="Ishii Y."/>
            <person name="Nakamura S."/>
            <person name="Hazama M."/>
            <person name="Nishine T."/>
            <person name="Harada A."/>
            <person name="Yamamoto R."/>
            <person name="Matsumoto H."/>
            <person name="Sakaguchi S."/>
            <person name="Ikegami T."/>
            <person name="Kashiwagi K."/>
            <person name="Fujiwake S."/>
            <person name="Inoue K."/>
            <person name="Togawa Y."/>
            <person name="Izawa M."/>
            <person name="Ohara E."/>
            <person name="Watahiki M."/>
            <person name="Yoneda Y."/>
            <person name="Ishikawa T."/>
            <person name="Ozawa K."/>
            <person name="Tanaka T."/>
            <person name="Matsuura S."/>
            <person name="Kawai J."/>
            <person name="Okazaki Y."/>
            <person name="Muramatsu M."/>
            <person name="Inoue Y."/>
            <person name="Kira A."/>
            <person name="Hayashizaki Y."/>
        </authorList>
    </citation>
    <scope>NUCLEOTIDE SEQUENCE</scope>
    <source>
        <strain evidence="2">NOD</strain>
        <tissue evidence="2">Activated spleen</tissue>
    </source>
</reference>
<sequence>MAVPCPRVHLYRSLGPVTKESRRCRCPLPPVGPGASASQCHSPTALLWEAPWGRGRGGSLRASDACEGRGQPLKPGSERLDWGRGRLRAGVLERVALVRAWEAAGTLSSEARAGGA</sequence>
<gene>
    <name evidence="3" type="primary">Rspry1</name>
</gene>
<organism evidence="2">
    <name type="scientific">Mus musculus</name>
    <name type="common">Mouse</name>
    <dbReference type="NCBI Taxonomy" id="10090"/>
    <lineage>
        <taxon>Eukaryota</taxon>
        <taxon>Metazoa</taxon>
        <taxon>Chordata</taxon>
        <taxon>Craniata</taxon>
        <taxon>Vertebrata</taxon>
        <taxon>Euteleostomi</taxon>
        <taxon>Mammalia</taxon>
        <taxon>Eutheria</taxon>
        <taxon>Euarchontoglires</taxon>
        <taxon>Glires</taxon>
        <taxon>Rodentia</taxon>
        <taxon>Myomorpha</taxon>
        <taxon>Muroidea</taxon>
        <taxon>Muridae</taxon>
        <taxon>Murinae</taxon>
        <taxon>Mus</taxon>
        <taxon>Mus</taxon>
    </lineage>
</organism>
<protein>
    <submittedName>
        <fullName evidence="2">Uncharacterized protein</fullName>
    </submittedName>
</protein>
<reference evidence="2" key="4">
    <citation type="journal article" date="2001" name="Nature">
        <title>Functional annotation of a full-length mouse cDNA collection.</title>
        <authorList>
            <consortium name="The RIKEN Genome Exploration Research Group Phase II Team and the FANTOM Consortium"/>
        </authorList>
    </citation>
    <scope>NUCLEOTIDE SEQUENCE</scope>
    <source>
        <strain evidence="2">NOD</strain>
        <tissue evidence="2">Activated spleen</tissue>
    </source>
</reference>
<evidence type="ECO:0000313" key="2">
    <source>
        <dbReference type="EMBL" id="BAE43017.1"/>
    </source>
</evidence>
<reference evidence="2" key="5">
    <citation type="journal article" date="2002" name="Nature">
        <title>Analysis of the mouse transcriptome based on functional annotation of 60,770 full-length cDNAs.</title>
        <authorList>
            <consortium name="The FANTOM Consortium and the RIKEN Genome Exploration Research Group Phase I and II Team"/>
        </authorList>
    </citation>
    <scope>NUCLEOTIDE SEQUENCE</scope>
    <source>
        <strain evidence="2">NOD</strain>
        <tissue evidence="2">Activated spleen</tissue>
    </source>
</reference>
<evidence type="ECO:0000313" key="3">
    <source>
        <dbReference type="MGI" id="MGI:1914860"/>
    </source>
</evidence>
<reference evidence="2" key="6">
    <citation type="submission" date="2004-04" db="EMBL/GenBank/DDBJ databases">
        <authorList>
            <person name="Arakawa T."/>
            <person name="Carninci P."/>
            <person name="Fukuda S."/>
            <person name="Hashizume W."/>
            <person name="Hayashida K."/>
            <person name="Hori F."/>
            <person name="Iida J."/>
            <person name="Imamura K."/>
            <person name="Imotani K."/>
            <person name="Itoh M."/>
            <person name="Kanagawa S."/>
            <person name="Kawai J."/>
            <person name="Kojima M."/>
            <person name="Konno H."/>
            <person name="Murata M."/>
            <person name="Nakamura M."/>
            <person name="Ninomiya N."/>
            <person name="Nishiyori H."/>
            <person name="Nomura K."/>
            <person name="Ohno M."/>
            <person name="Sakazume N."/>
            <person name="Sano H."/>
            <person name="Sasaki D."/>
            <person name="Shibata K."/>
            <person name="Shiraki T."/>
            <person name="Tagami M."/>
            <person name="Tagami Y."/>
            <person name="Waki K."/>
            <person name="Watahiki A."/>
            <person name="Muramatsu M."/>
            <person name="Hayashizaki Y."/>
        </authorList>
    </citation>
    <scope>NUCLEOTIDE SEQUENCE</scope>
    <source>
        <strain evidence="2">NOD</strain>
        <tissue evidence="2">Activated spleen</tissue>
    </source>
</reference>
<accession>Q3T9K3</accession>
<dbReference type="EMBL" id="AK172461">
    <property type="protein sequence ID" value="BAE43017.1"/>
    <property type="molecule type" value="mRNA"/>
</dbReference>
<dbReference type="MGI" id="MGI:1914860">
    <property type="gene designation" value="Rspry1"/>
</dbReference>
<reference evidence="2" key="7">
    <citation type="journal article" date="2005" name="Science">
        <title>The Transcriptional Landscape of the Mammalian Genome.</title>
        <authorList>
            <consortium name="The FANTOM Consortium"/>
            <consortium name="Riken Genome Exploration Research Group and Genome Science Group (Genome Network Project Core Group)"/>
        </authorList>
    </citation>
    <scope>NUCLEOTIDE SEQUENCE</scope>
    <source>
        <strain evidence="2">NOD</strain>
        <tissue evidence="2">Activated spleen</tissue>
    </source>
</reference>
<dbReference type="EMBL" id="AK156697">
    <property type="protein sequence ID" value="BAE33810.1"/>
    <property type="molecule type" value="mRNA"/>
</dbReference>
<reference evidence="2" key="1">
    <citation type="journal article" date="1999" name="Methods Enzymol.">
        <title>High-efficiency full-length cDNA cloning.</title>
        <authorList>
            <person name="Carninci P."/>
            <person name="Hayashizaki Y."/>
        </authorList>
    </citation>
    <scope>NUCLEOTIDE SEQUENCE</scope>
    <source>
        <strain evidence="2">NOD</strain>
        <tissue evidence="2">Activated spleen</tissue>
    </source>
</reference>
<evidence type="ECO:0000256" key="1">
    <source>
        <dbReference type="SAM" id="MobiDB-lite"/>
    </source>
</evidence>
<reference evidence="2" key="8">
    <citation type="journal article" date="2005" name="Science">
        <title>Antisense Transcription in the Mammalian Transcriptome.</title>
        <authorList>
            <consortium name="RIKEN Genome Exploration Research Group and Genome Science Group (Genome Network Project Core Group) and the FANTOM Consortium"/>
        </authorList>
    </citation>
    <scope>NUCLEOTIDE SEQUENCE</scope>
    <source>
        <strain evidence="2">NOD</strain>
        <tissue evidence="2">Activated spleen</tissue>
    </source>
</reference>
<feature type="region of interest" description="Disordered" evidence="1">
    <location>
        <begin position="59"/>
        <end position="80"/>
    </location>
</feature>
<proteinExistence type="evidence at transcript level"/>
<dbReference type="AGR" id="MGI:1914860"/>
<name>Q3T9K3_MOUSE</name>
<dbReference type="AlphaFoldDB" id="Q3T9K3"/>
<dbReference type="UCSC" id="uc009mwp.1">
    <property type="organism name" value="mouse"/>
</dbReference>